<dbReference type="EMBL" id="GL348714">
    <property type="protein sequence ID" value="EFH63551.1"/>
    <property type="molecule type" value="Genomic_DNA"/>
</dbReference>
<dbReference type="HOGENOM" id="CLU_172085_0_0_1"/>
<protein>
    <submittedName>
        <fullName evidence="1">Predicted protein</fullName>
    </submittedName>
</protein>
<sequence length="112" mass="12265">MWGCLKGEIDVHRLGVKDLQDLSSVIENYPNTVTSRIKSLKKNGEPSSSLPPLVVPDEAVSFDLKQDHKVEEDVDTFSMDGSHSQSETNHLATITTTVVDVCAPNITNNLKS</sequence>
<dbReference type="Gramene" id="Al_scaffold_0002_1698">
    <property type="protein sequence ID" value="Al_scaffold_0002_1698"/>
    <property type="gene ID" value="Al_scaffold_0002_1698"/>
</dbReference>
<name>D7KY06_ARALL</name>
<dbReference type="AlphaFoldDB" id="D7KY06"/>
<keyword evidence="2" id="KW-1185">Reference proteome</keyword>
<gene>
    <name evidence="1" type="ORF">ARALYDRAFT_676548</name>
</gene>
<dbReference type="Proteomes" id="UP000008694">
    <property type="component" value="Unassembled WGS sequence"/>
</dbReference>
<evidence type="ECO:0000313" key="2">
    <source>
        <dbReference type="Proteomes" id="UP000008694"/>
    </source>
</evidence>
<accession>D7KY06</accession>
<proteinExistence type="predicted"/>
<dbReference type="STRING" id="81972.D7KY06"/>
<dbReference type="eggNOG" id="KOG0014">
    <property type="taxonomic scope" value="Eukaryota"/>
</dbReference>
<organism evidence="2">
    <name type="scientific">Arabidopsis lyrata subsp. lyrata</name>
    <name type="common">Lyre-leaved rock-cress</name>
    <dbReference type="NCBI Taxonomy" id="81972"/>
    <lineage>
        <taxon>Eukaryota</taxon>
        <taxon>Viridiplantae</taxon>
        <taxon>Streptophyta</taxon>
        <taxon>Embryophyta</taxon>
        <taxon>Tracheophyta</taxon>
        <taxon>Spermatophyta</taxon>
        <taxon>Magnoliopsida</taxon>
        <taxon>eudicotyledons</taxon>
        <taxon>Gunneridae</taxon>
        <taxon>Pentapetalae</taxon>
        <taxon>rosids</taxon>
        <taxon>malvids</taxon>
        <taxon>Brassicales</taxon>
        <taxon>Brassicaceae</taxon>
        <taxon>Camelineae</taxon>
        <taxon>Arabidopsis</taxon>
    </lineage>
</organism>
<reference evidence="2" key="1">
    <citation type="journal article" date="2011" name="Nat. Genet.">
        <title>The Arabidopsis lyrata genome sequence and the basis of rapid genome size change.</title>
        <authorList>
            <person name="Hu T.T."/>
            <person name="Pattyn P."/>
            <person name="Bakker E.G."/>
            <person name="Cao J."/>
            <person name="Cheng J.-F."/>
            <person name="Clark R.M."/>
            <person name="Fahlgren N."/>
            <person name="Fawcett J.A."/>
            <person name="Grimwood J."/>
            <person name="Gundlach H."/>
            <person name="Haberer G."/>
            <person name="Hollister J.D."/>
            <person name="Ossowski S."/>
            <person name="Ottilar R.P."/>
            <person name="Salamov A.A."/>
            <person name="Schneeberger K."/>
            <person name="Spannagl M."/>
            <person name="Wang X."/>
            <person name="Yang L."/>
            <person name="Nasrallah M.E."/>
            <person name="Bergelson J."/>
            <person name="Carrington J.C."/>
            <person name="Gaut B.S."/>
            <person name="Schmutz J."/>
            <person name="Mayer K.F.X."/>
            <person name="Van de Peer Y."/>
            <person name="Grigoriev I.V."/>
            <person name="Nordborg M."/>
            <person name="Weigel D."/>
            <person name="Guo Y.-L."/>
        </authorList>
    </citation>
    <scope>NUCLEOTIDE SEQUENCE [LARGE SCALE GENOMIC DNA]</scope>
    <source>
        <strain evidence="2">cv. MN47</strain>
    </source>
</reference>
<evidence type="ECO:0000313" key="1">
    <source>
        <dbReference type="EMBL" id="EFH63551.1"/>
    </source>
</evidence>